<dbReference type="GO" id="GO:0005789">
    <property type="term" value="C:endoplasmic reticulum membrane"/>
    <property type="evidence" value="ECO:0007669"/>
    <property type="project" value="UniProtKB-SubCell"/>
</dbReference>
<feature type="region of interest" description="Disordered" evidence="7">
    <location>
        <begin position="207"/>
        <end position="297"/>
    </location>
</feature>
<feature type="region of interest" description="Disordered" evidence="7">
    <location>
        <begin position="309"/>
        <end position="341"/>
    </location>
</feature>
<evidence type="ECO:0000256" key="4">
    <source>
        <dbReference type="ARBA" id="ARBA00040925"/>
    </source>
</evidence>
<name>A0A1A8C3Z6_NOTKA</name>
<dbReference type="SUPFAM" id="SSF52833">
    <property type="entry name" value="Thioredoxin-like"/>
    <property type="match status" value="1"/>
</dbReference>
<evidence type="ECO:0000256" key="3">
    <source>
        <dbReference type="ARBA" id="ARBA00038812"/>
    </source>
</evidence>
<dbReference type="SUPFAM" id="SSF54236">
    <property type="entry name" value="Ubiquitin-like"/>
    <property type="match status" value="1"/>
</dbReference>
<dbReference type="GO" id="GO:0036503">
    <property type="term" value="P:ERAD pathway"/>
    <property type="evidence" value="ECO:0007669"/>
    <property type="project" value="TreeGrafter"/>
</dbReference>
<comment type="subcellular location">
    <subcellularLocation>
        <location evidence="1">Endoplasmic reticulum membrane</location>
        <topology evidence="1">Peripheral membrane protein</topology>
    </subcellularLocation>
</comment>
<dbReference type="InterPro" id="IPR001012">
    <property type="entry name" value="UBX_dom"/>
</dbReference>
<dbReference type="EMBL" id="HADZ01009469">
    <property type="protein sequence ID" value="SBP73410.1"/>
    <property type="molecule type" value="Transcribed_RNA"/>
</dbReference>
<dbReference type="InterPro" id="IPR036249">
    <property type="entry name" value="Thioredoxin-like_sf"/>
</dbReference>
<organism evidence="9">
    <name type="scientific">Nothobranchius kadleci</name>
    <name type="common">African annual killifish</name>
    <dbReference type="NCBI Taxonomy" id="1051664"/>
    <lineage>
        <taxon>Eukaryota</taxon>
        <taxon>Metazoa</taxon>
        <taxon>Chordata</taxon>
        <taxon>Craniata</taxon>
        <taxon>Vertebrata</taxon>
        <taxon>Euteleostomi</taxon>
        <taxon>Actinopterygii</taxon>
        <taxon>Neopterygii</taxon>
        <taxon>Teleostei</taxon>
        <taxon>Neoteleostei</taxon>
        <taxon>Acanthomorphata</taxon>
        <taxon>Ovalentaria</taxon>
        <taxon>Atherinomorphae</taxon>
        <taxon>Cyprinodontiformes</taxon>
        <taxon>Nothobranchiidae</taxon>
        <taxon>Nothobranchius</taxon>
    </lineage>
</organism>
<dbReference type="PANTHER" id="PTHR46424:SF1">
    <property type="entry name" value="UBX DOMAIN-CONTAINING PROTEIN 4"/>
    <property type="match status" value="1"/>
</dbReference>
<reference evidence="9" key="1">
    <citation type="submission" date="2016-05" db="EMBL/GenBank/DDBJ databases">
        <authorList>
            <person name="Lavstsen T."/>
            <person name="Jespersen J.S."/>
        </authorList>
    </citation>
    <scope>NUCLEOTIDE SEQUENCE</scope>
    <source>
        <tissue evidence="9">Brain</tissue>
    </source>
</reference>
<proteinExistence type="predicted"/>
<evidence type="ECO:0000256" key="6">
    <source>
        <dbReference type="ARBA" id="ARBA00046062"/>
    </source>
</evidence>
<evidence type="ECO:0000256" key="7">
    <source>
        <dbReference type="SAM" id="MobiDB-lite"/>
    </source>
</evidence>
<dbReference type="Pfam" id="PF23187">
    <property type="entry name" value="UBX7_N"/>
    <property type="match status" value="1"/>
</dbReference>
<dbReference type="CDD" id="cd16117">
    <property type="entry name" value="UBX_UBXN4"/>
    <property type="match status" value="1"/>
</dbReference>
<evidence type="ECO:0000313" key="9">
    <source>
        <dbReference type="EMBL" id="SBP73410.1"/>
    </source>
</evidence>
<dbReference type="GO" id="GO:0006986">
    <property type="term" value="P:response to unfolded protein"/>
    <property type="evidence" value="ECO:0007669"/>
    <property type="project" value="UniProtKB-KW"/>
</dbReference>
<evidence type="ECO:0000256" key="1">
    <source>
        <dbReference type="ARBA" id="ARBA00004406"/>
    </source>
</evidence>
<dbReference type="PANTHER" id="PTHR46424">
    <property type="entry name" value="UBX DOMAIN-CONTAINING PROTEIN 4"/>
    <property type="match status" value="1"/>
</dbReference>
<evidence type="ECO:0000256" key="2">
    <source>
        <dbReference type="ARBA" id="ARBA00023230"/>
    </source>
</evidence>
<dbReference type="InterPro" id="IPR029071">
    <property type="entry name" value="Ubiquitin-like_domsf"/>
</dbReference>
<dbReference type="AlphaFoldDB" id="A0A1A8C3Z6"/>
<dbReference type="Gene3D" id="3.40.30.10">
    <property type="entry name" value="Glutaredoxin"/>
    <property type="match status" value="1"/>
</dbReference>
<keyword evidence="2" id="KW-0834">Unfolded protein response</keyword>
<dbReference type="Gene3D" id="3.10.20.90">
    <property type="entry name" value="Phosphatidylinositol 3-kinase Catalytic Subunit, Chain A, domain 1"/>
    <property type="match status" value="1"/>
</dbReference>
<protein>
    <recommendedName>
        <fullName evidence="4">UBX domain-containing protein 4</fullName>
    </recommendedName>
    <alternativeName>
        <fullName evidence="5">UBX domain-containing protein 2</fullName>
    </alternativeName>
</protein>
<feature type="region of interest" description="Disordered" evidence="7">
    <location>
        <begin position="34"/>
        <end position="69"/>
    </location>
</feature>
<dbReference type="PROSITE" id="PS50033">
    <property type="entry name" value="UBX"/>
    <property type="match status" value="1"/>
</dbReference>
<accession>A0A1A8C3Z6</accession>
<sequence>MGGFPGGGRGKNLLVSWSGRNVALTGRGILLLLPDEDDRERGSSPAQSDLEPRSEESLSLSRAQGRLSQDREEEDACACVPVINSEADRNNNRVSEMRWFQGSIPDAISYAKQRTFIFVVVIAGDDEQSAQLMSTWEDQRVSEAAESCCVAIKVDASSDTCVQFSQIYPVVCIPSSFFIGDSGVPLEVVAGCVSPDELVKRISRVSQMQTRQIGSGGTVTEPSVPVDASRAPDAASTPAPAGLEPAASEPADGSRGAEASVSGTKDEGRPSSIQTPAEKTSDQAAECPEGEEDLDSKVERLNKVLEEKREQRKKGEEKNEVRKEIERRKMGKNVQDFKRKQEEENNKRILEERNREKAEEKAARERVRQQIAMDRADRAARYAKTLEEENAAKQARLLAMQADLEAKKEAGLRQRSAVARIQFRLPDGSSFTHQFSSQTRLQEAWDFAAEQVGNRYGHFSLATMFPRREFTSEDLSRTMLELELNPSASIVVLPQLGRPPNTVFQSSGPILWTVLGSLLYPLIAVWRFLSSFFVTSASSASVSTNPSQHFSSHTNAPSDQTKRETPSKRSLETQPRDFKKDGKICRLRTQDDSEDDNNTWNGNSTQQM</sequence>
<feature type="compositionally biased region" description="Basic and acidic residues" evidence="7">
    <location>
        <begin position="309"/>
        <end position="328"/>
    </location>
</feature>
<feature type="compositionally biased region" description="Polar residues" evidence="7">
    <location>
        <begin position="545"/>
        <end position="559"/>
    </location>
</feature>
<feature type="region of interest" description="Disordered" evidence="7">
    <location>
        <begin position="542"/>
        <end position="608"/>
    </location>
</feature>
<comment type="function">
    <text evidence="6">Involved in endoplasmic reticulum-associated protein degradation (ERAD). Acts as a platform to recruit both UBQLN1 and VCP to the ER during ERAD.</text>
</comment>
<gene>
    <name evidence="9" type="primary">UBXN4</name>
</gene>
<feature type="compositionally biased region" description="Polar residues" evidence="7">
    <location>
        <begin position="598"/>
        <end position="608"/>
    </location>
</feature>
<evidence type="ECO:0000259" key="8">
    <source>
        <dbReference type="PROSITE" id="PS50033"/>
    </source>
</evidence>
<evidence type="ECO:0000256" key="5">
    <source>
        <dbReference type="ARBA" id="ARBA00041575"/>
    </source>
</evidence>
<comment type="subunit">
    <text evidence="3">Directly interacts with VCP. Interacts with UBQLN1. Forms a complex with VCP and UBQLN1.</text>
</comment>
<dbReference type="SMART" id="SM00166">
    <property type="entry name" value="UBX"/>
    <property type="match status" value="1"/>
</dbReference>
<dbReference type="Pfam" id="PF00789">
    <property type="entry name" value="UBX"/>
    <property type="match status" value="1"/>
</dbReference>
<feature type="compositionally biased region" description="Polar residues" evidence="7">
    <location>
        <begin position="207"/>
        <end position="221"/>
    </location>
</feature>
<feature type="compositionally biased region" description="Basic and acidic residues" evidence="7">
    <location>
        <begin position="560"/>
        <end position="591"/>
    </location>
</feature>
<reference evidence="9" key="2">
    <citation type="submission" date="2016-06" db="EMBL/GenBank/DDBJ databases">
        <title>The genome of a short-lived fish provides insights into sex chromosome evolution and the genetic control of aging.</title>
        <authorList>
            <person name="Reichwald K."/>
            <person name="Felder M."/>
            <person name="Petzold A."/>
            <person name="Koch P."/>
            <person name="Groth M."/>
            <person name="Platzer M."/>
        </authorList>
    </citation>
    <scope>NUCLEOTIDE SEQUENCE</scope>
    <source>
        <tissue evidence="9">Brain</tissue>
    </source>
</reference>
<feature type="domain" description="UBX" evidence="8">
    <location>
        <begin position="414"/>
        <end position="492"/>
    </location>
</feature>